<dbReference type="GO" id="GO:0004674">
    <property type="term" value="F:protein serine/threonine kinase activity"/>
    <property type="evidence" value="ECO:0007669"/>
    <property type="project" value="TreeGrafter"/>
</dbReference>
<dbReference type="GeneID" id="14537502"/>
<evidence type="ECO:0000313" key="7">
    <source>
        <dbReference type="Proteomes" id="UP000005018"/>
    </source>
</evidence>
<feature type="domain" description="Protein kinase" evidence="5">
    <location>
        <begin position="7"/>
        <end position="357"/>
    </location>
</feature>
<evidence type="ECO:0000259" key="5">
    <source>
        <dbReference type="PROSITE" id="PS50011"/>
    </source>
</evidence>
<accession>H8WXC7</accession>
<evidence type="ECO:0000256" key="3">
    <source>
        <dbReference type="ARBA" id="ARBA00022840"/>
    </source>
</evidence>
<dbReference type="InterPro" id="IPR050108">
    <property type="entry name" value="CDK"/>
</dbReference>
<evidence type="ECO:0000313" key="6">
    <source>
        <dbReference type="EMBL" id="CCG21432.1"/>
    </source>
</evidence>
<dbReference type="GO" id="GO:0005524">
    <property type="term" value="F:ATP binding"/>
    <property type="evidence" value="ECO:0007669"/>
    <property type="project" value="UniProtKB-KW"/>
</dbReference>
<dbReference type="EMBL" id="HE681719">
    <property type="protein sequence ID" value="CCG21432.1"/>
    <property type="molecule type" value="Genomic_DNA"/>
</dbReference>
<reference evidence="6 7" key="1">
    <citation type="journal article" date="2012" name="PLoS ONE">
        <title>Sequence and analysis of the genome of the pathogenic yeast Candida orthopsilosis.</title>
        <authorList>
            <person name="Riccombeni A."/>
            <person name="Vidanes G."/>
            <person name="Proux-Wera E."/>
            <person name="Wolfe K.H."/>
            <person name="Butler G."/>
        </authorList>
    </citation>
    <scope>NUCLEOTIDE SEQUENCE [LARGE SCALE GENOMIC DNA]</scope>
    <source>
        <strain evidence="6 7">Co 90-125</strain>
    </source>
</reference>
<evidence type="ECO:0000256" key="4">
    <source>
        <dbReference type="SAM" id="MobiDB-lite"/>
    </source>
</evidence>
<keyword evidence="3" id="KW-0067">ATP-binding</keyword>
<dbReference type="HOGENOM" id="CLU_000288_181_1_1"/>
<keyword evidence="6" id="KW-0808">Transferase</keyword>
<evidence type="ECO:0000256" key="1">
    <source>
        <dbReference type="ARBA" id="ARBA00006485"/>
    </source>
</evidence>
<gene>
    <name evidence="6" type="ORF">CORT_0A10470</name>
</gene>
<dbReference type="Gene3D" id="1.10.510.10">
    <property type="entry name" value="Transferase(Phosphotransferase) domain 1"/>
    <property type="match status" value="1"/>
</dbReference>
<dbReference type="PROSITE" id="PS00108">
    <property type="entry name" value="PROTEIN_KINASE_ST"/>
    <property type="match status" value="1"/>
</dbReference>
<name>H8WXC7_CANO9</name>
<organism evidence="6 7">
    <name type="scientific">Candida orthopsilosis (strain 90-125)</name>
    <name type="common">Yeast</name>
    <dbReference type="NCBI Taxonomy" id="1136231"/>
    <lineage>
        <taxon>Eukaryota</taxon>
        <taxon>Fungi</taxon>
        <taxon>Dikarya</taxon>
        <taxon>Ascomycota</taxon>
        <taxon>Saccharomycotina</taxon>
        <taxon>Pichiomycetes</taxon>
        <taxon>Debaryomycetaceae</taxon>
        <taxon>Candida/Lodderomyces clade</taxon>
        <taxon>Candida</taxon>
    </lineage>
</organism>
<dbReference type="Gene3D" id="3.30.200.20">
    <property type="entry name" value="Phosphorylase Kinase, domain 1"/>
    <property type="match status" value="1"/>
</dbReference>
<feature type="region of interest" description="Disordered" evidence="4">
    <location>
        <begin position="247"/>
        <end position="266"/>
    </location>
</feature>
<dbReference type="SMART" id="SM00220">
    <property type="entry name" value="S_TKc"/>
    <property type="match status" value="1"/>
</dbReference>
<dbReference type="InterPro" id="IPR011009">
    <property type="entry name" value="Kinase-like_dom_sf"/>
</dbReference>
<feature type="compositionally biased region" description="Gly residues" evidence="4">
    <location>
        <begin position="248"/>
        <end position="257"/>
    </location>
</feature>
<dbReference type="PANTHER" id="PTHR24056">
    <property type="entry name" value="CELL DIVISION PROTEIN KINASE"/>
    <property type="match status" value="1"/>
</dbReference>
<dbReference type="InterPro" id="IPR008271">
    <property type="entry name" value="Ser/Thr_kinase_AS"/>
</dbReference>
<dbReference type="OrthoDB" id="413582at2759"/>
<dbReference type="RefSeq" id="XP_003866871.1">
    <property type="nucleotide sequence ID" value="XM_003866823.1"/>
</dbReference>
<dbReference type="Proteomes" id="UP000005018">
    <property type="component" value="Chromosome 1"/>
</dbReference>
<protein>
    <submittedName>
        <fullName evidence="6">Cak1 monomeric CDK-activating kinase</fullName>
    </submittedName>
</protein>
<dbReference type="CDD" id="cd00180">
    <property type="entry name" value="PKc"/>
    <property type="match status" value="1"/>
</dbReference>
<dbReference type="PROSITE" id="PS50011">
    <property type="entry name" value="PROTEIN_KINASE_DOM"/>
    <property type="match status" value="1"/>
</dbReference>
<dbReference type="AlphaFoldDB" id="H8WXC7"/>
<keyword evidence="6" id="KW-0418">Kinase</keyword>
<dbReference type="Pfam" id="PF00069">
    <property type="entry name" value="Pkinase"/>
    <property type="match status" value="1"/>
</dbReference>
<dbReference type="SUPFAM" id="SSF56112">
    <property type="entry name" value="Protein kinase-like (PK-like)"/>
    <property type="match status" value="1"/>
</dbReference>
<dbReference type="PANTHER" id="PTHR24056:SF508">
    <property type="entry name" value="CYCLIN-DEPENDENT KINASE 10"/>
    <property type="match status" value="1"/>
</dbReference>
<proteinExistence type="inferred from homology"/>
<keyword evidence="2" id="KW-0547">Nucleotide-binding</keyword>
<dbReference type="eggNOG" id="KOG0594">
    <property type="taxonomic scope" value="Eukaryota"/>
</dbReference>
<comment type="similarity">
    <text evidence="1">Belongs to the protein kinase superfamily. CMGC Ser/Thr protein kinase family. CDC2/CDKX subfamily.</text>
</comment>
<dbReference type="GO" id="GO:0005634">
    <property type="term" value="C:nucleus"/>
    <property type="evidence" value="ECO:0007669"/>
    <property type="project" value="TreeGrafter"/>
</dbReference>
<keyword evidence="7" id="KW-1185">Reference proteome</keyword>
<sequence>MKLDDLYTDKQLICNSPISDICKAKPKTTNASTSDYVCLKIVDVDFKIPPHSIRREIKAIKALQDHDGIVKYIDDFQIYEDVILVLDYYSYNLSQLMKHKKYCRKRTRYNLDGGEGSNELKYILSNIIPQSQAKQFVTNLISAVKFIHANDIIHRDLKPSNLLFINDDITHPVIADFGVCYNLLDPPQDEPLMQKYTDVCTGIYKSPELLLSVTNYSFEVDIWSIAIVLTVFYSPDFKSVLIREDHSGGGGEGGEGGNNDDEELNDESNISDLHLLSCIFKVFGTPSYNRDDVGTDEEREELYWPELDDDNLHFKKFNLKKFKRMGLAEIIPKCEDEEVKQLFQKMTRYDRIKRSID</sequence>
<evidence type="ECO:0000256" key="2">
    <source>
        <dbReference type="ARBA" id="ARBA00022741"/>
    </source>
</evidence>
<dbReference type="KEGG" id="cot:CORT_0A10470"/>
<dbReference type="InterPro" id="IPR000719">
    <property type="entry name" value="Prot_kinase_dom"/>
</dbReference>
<dbReference type="GO" id="GO:0007346">
    <property type="term" value="P:regulation of mitotic cell cycle"/>
    <property type="evidence" value="ECO:0007669"/>
    <property type="project" value="TreeGrafter"/>
</dbReference>